<organism evidence="2">
    <name type="scientific">viral metagenome</name>
    <dbReference type="NCBI Taxonomy" id="1070528"/>
    <lineage>
        <taxon>unclassified sequences</taxon>
        <taxon>metagenomes</taxon>
        <taxon>organismal metagenomes</taxon>
    </lineage>
</organism>
<dbReference type="AlphaFoldDB" id="A0A6C0CAY9"/>
<reference evidence="2" key="1">
    <citation type="journal article" date="2020" name="Nature">
        <title>Giant virus diversity and host interactions through global metagenomics.</title>
        <authorList>
            <person name="Schulz F."/>
            <person name="Roux S."/>
            <person name="Paez-Espino D."/>
            <person name="Jungbluth S."/>
            <person name="Walsh D.A."/>
            <person name="Denef V.J."/>
            <person name="McMahon K.D."/>
            <person name="Konstantinidis K.T."/>
            <person name="Eloe-Fadrosh E.A."/>
            <person name="Kyrpides N.C."/>
            <person name="Woyke T."/>
        </authorList>
    </citation>
    <scope>NUCLEOTIDE SEQUENCE</scope>
    <source>
        <strain evidence="2">GVMAG-M-3300020192-26</strain>
    </source>
</reference>
<dbReference type="EMBL" id="MN739367">
    <property type="protein sequence ID" value="QHT01272.1"/>
    <property type="molecule type" value="Genomic_DNA"/>
</dbReference>
<evidence type="ECO:0000256" key="1">
    <source>
        <dbReference type="SAM" id="MobiDB-lite"/>
    </source>
</evidence>
<feature type="compositionally biased region" description="Acidic residues" evidence="1">
    <location>
        <begin position="415"/>
        <end position="428"/>
    </location>
</feature>
<evidence type="ECO:0008006" key="3">
    <source>
        <dbReference type="Google" id="ProtNLM"/>
    </source>
</evidence>
<protein>
    <recommendedName>
        <fullName evidence="3">Prolyl 4-hydroxylase alpha subunit Fe(2+) 2OG dioxygenase domain-containing protein</fullName>
    </recommendedName>
</protein>
<evidence type="ECO:0000313" key="2">
    <source>
        <dbReference type="EMBL" id="QHT01272.1"/>
    </source>
</evidence>
<accession>A0A6C0CAY9</accession>
<proteinExistence type="predicted"/>
<sequence>MQFVQETFIDNELHTSIKQILSQSKIPFEQSQVYNVLKEEKETSPDIRMSQFRTLIDNELFDIGTKILNTVNSDMQKSKFIIYANDVMHIKYSAGGYFKEHEDYLSVNSNIVEEYTMLVCVDADCVGGETILTFNKFFKHSSKMTNTPGGCLIFRKDIPHEGAQLLSGIKEIISYNVWLIKNDAENIMIVDFENDKLNRKYFLSIADIIRHPSNNILKILVKTSKEDDIFDSKVIQYTDSHTFEEFAIVEKIINGNAVSYQEYTKYHDIIKYYLFDMQNIIMKAIEGEMLQDKKNDVYVNEDYIIFGNSIKYVNFVEDIKKYHLPYVPFKIMFAEGSVSSDQDQGEPYMIKMTPVWVSFSENDNIVLFSNFMARKEIPQSWYSDKSVVKDIAKIRKGKKIYLSHPEITPPSSSSDNEDQLSEYESSEDEPNRPNVVFPEGDEESWEWYMVFINLLGYIPDFDNAKIVNLLTDRYVNELTLDKYDNFDLAARNVPDKNFSNYSIVNNKLVLQTQHLQSILNKIKQIKLYESIISKLNDVTISSAQRSIVSKPEMYCNESVYGRFNLITIYGGLVC</sequence>
<name>A0A6C0CAY9_9ZZZZ</name>
<dbReference type="Gene3D" id="2.60.120.620">
    <property type="entry name" value="q2cbj1_9rhob like domain"/>
    <property type="match status" value="1"/>
</dbReference>
<feature type="region of interest" description="Disordered" evidence="1">
    <location>
        <begin position="403"/>
        <end position="438"/>
    </location>
</feature>